<evidence type="ECO:0000313" key="2">
    <source>
        <dbReference type="EMBL" id="MBB3983933.1"/>
    </source>
</evidence>
<dbReference type="AlphaFoldDB" id="A0A7W6DJ12"/>
<dbReference type="RefSeq" id="WP_183962570.1">
    <property type="nucleotide sequence ID" value="NZ_BAABBZ010000012.1"/>
</dbReference>
<reference evidence="2 3" key="1">
    <citation type="submission" date="2020-08" db="EMBL/GenBank/DDBJ databases">
        <title>Genomic Encyclopedia of Type Strains, Phase IV (KMG-IV): sequencing the most valuable type-strain genomes for metagenomic binning, comparative biology and taxonomic classification.</title>
        <authorList>
            <person name="Goeker M."/>
        </authorList>
    </citation>
    <scope>NUCLEOTIDE SEQUENCE [LARGE SCALE GENOMIC DNA]</scope>
    <source>
        <strain evidence="2 3">DSM 102235</strain>
    </source>
</reference>
<feature type="compositionally biased region" description="Low complexity" evidence="1">
    <location>
        <begin position="233"/>
        <end position="246"/>
    </location>
</feature>
<protein>
    <submittedName>
        <fullName evidence="2">Uncharacterized protein</fullName>
    </submittedName>
</protein>
<accession>A0A7W6DJ12</accession>
<feature type="compositionally biased region" description="Polar residues" evidence="1">
    <location>
        <begin position="247"/>
        <end position="256"/>
    </location>
</feature>
<gene>
    <name evidence="2" type="ORF">GGQ68_000244</name>
</gene>
<dbReference type="Proteomes" id="UP000541426">
    <property type="component" value="Unassembled WGS sequence"/>
</dbReference>
<evidence type="ECO:0000256" key="1">
    <source>
        <dbReference type="SAM" id="MobiDB-lite"/>
    </source>
</evidence>
<comment type="caution">
    <text evidence="2">The sequence shown here is derived from an EMBL/GenBank/DDBJ whole genome shotgun (WGS) entry which is preliminary data.</text>
</comment>
<dbReference type="EMBL" id="JACIEJ010000001">
    <property type="protein sequence ID" value="MBB3983933.1"/>
    <property type="molecule type" value="Genomic_DNA"/>
</dbReference>
<sequence length="256" mass="25460">MFKNGQDKLTVLPFRDRSTALVARCAVRRCAAMILAGGVAVSLIGCEAVPPAKGGGKKALISSAATRPPPLAKVSLAGGEVIVAGPSGYCLDPETSKSAAGRGFAVIASCMILSGGQVGENVAPVMVTVTVGPRGTASDLPDGKALAAAAEAPLLAAGHEDGLVMAHLGAGGASVLEGGDTRYWRGAFLQGDRVVGLALYAPDGDALAGKRGAAMLVSVRDSIRHASEGGSVTTLTTATAPTKPATNNSLSRLFGG</sequence>
<feature type="region of interest" description="Disordered" evidence="1">
    <location>
        <begin position="230"/>
        <end position="256"/>
    </location>
</feature>
<evidence type="ECO:0000313" key="3">
    <source>
        <dbReference type="Proteomes" id="UP000541426"/>
    </source>
</evidence>
<organism evidence="2 3">
    <name type="scientific">Sagittula marina</name>
    <dbReference type="NCBI Taxonomy" id="943940"/>
    <lineage>
        <taxon>Bacteria</taxon>
        <taxon>Pseudomonadati</taxon>
        <taxon>Pseudomonadota</taxon>
        <taxon>Alphaproteobacteria</taxon>
        <taxon>Rhodobacterales</taxon>
        <taxon>Roseobacteraceae</taxon>
        <taxon>Sagittula</taxon>
    </lineage>
</organism>
<keyword evidence="3" id="KW-1185">Reference proteome</keyword>
<proteinExistence type="predicted"/>
<name>A0A7W6DJ12_9RHOB</name>